<proteinExistence type="predicted"/>
<sequence length="311" mass="37010">MSIYRLNTFIKENHHDVLDYWVERSLIRYVRVVSRKTGHLYMVKVAGYNISFGEDRDPLMKTECFYLETVEESDGVPETLGKLYDTFLSAYPEHRYRFVLHQCHYLMESRDSVFRVCNMPSNGFYNVHLFVELEWFYENLYVVNHEVDRNLSHILHKAKKVYEGFLPMYSNFVRNSDKDVALVQTTWAYFQEQQQLLEKSRQFFVSVCASESSHSAELTELGNIRAESLSFQDTVRRSHQRKSLHDKLSKLRGLHVGTMEKMVYFQSLQNNLLLHFLFFLADITLLLTKFHSHFIELENLVPVEHRKHKML</sequence>
<dbReference type="AlphaFoldDB" id="A0A6C0IGU4"/>
<organism evidence="1">
    <name type="scientific">viral metagenome</name>
    <dbReference type="NCBI Taxonomy" id="1070528"/>
    <lineage>
        <taxon>unclassified sequences</taxon>
        <taxon>metagenomes</taxon>
        <taxon>organismal metagenomes</taxon>
    </lineage>
</organism>
<dbReference type="EMBL" id="MN740157">
    <property type="protein sequence ID" value="QHT90733.1"/>
    <property type="molecule type" value="Genomic_DNA"/>
</dbReference>
<accession>A0A6C0IGU4</accession>
<evidence type="ECO:0000313" key="1">
    <source>
        <dbReference type="EMBL" id="QHT90733.1"/>
    </source>
</evidence>
<reference evidence="1" key="1">
    <citation type="journal article" date="2020" name="Nature">
        <title>Giant virus diversity and host interactions through global metagenomics.</title>
        <authorList>
            <person name="Schulz F."/>
            <person name="Roux S."/>
            <person name="Paez-Espino D."/>
            <person name="Jungbluth S."/>
            <person name="Walsh D.A."/>
            <person name="Denef V.J."/>
            <person name="McMahon K.D."/>
            <person name="Konstantinidis K.T."/>
            <person name="Eloe-Fadrosh E.A."/>
            <person name="Kyrpides N.C."/>
            <person name="Woyke T."/>
        </authorList>
    </citation>
    <scope>NUCLEOTIDE SEQUENCE</scope>
    <source>
        <strain evidence="1">GVMAG-M-3300023184-71</strain>
    </source>
</reference>
<name>A0A6C0IGU4_9ZZZZ</name>
<protein>
    <submittedName>
        <fullName evidence="1">Uncharacterized protein</fullName>
    </submittedName>
</protein>